<dbReference type="Pfam" id="PF07938">
    <property type="entry name" value="Fungal_lectin"/>
    <property type="match status" value="1"/>
</dbReference>
<dbReference type="eggNOG" id="ENOG502SNJJ">
    <property type="taxonomic scope" value="Eukaryota"/>
</dbReference>
<dbReference type="InterPro" id="IPR012475">
    <property type="entry name" value="Fungal_lectin"/>
</dbReference>
<sequence length="289" mass="31233">MATPFTVNARTAVAATATSASTSHIYFQDTQNGIREAIFANGNWSISSDALFTAKRSTPLAVVSWDEGKQVRIYCVSSEGLLQEWCGINGNWSPGYLTNLEVVVAPNSSIAATNWNGSAIRVYCQEKNCKTIQEYCVGNPWKRGATLPIADSGSNLAALSFEDGGKIHLRVYYQAPDLSLKEHCYDGGWSEGGFNPGVALKNSAITATSWVKSGAGVQLRLYWQDSYGLLRGYKWSSGWESTGSLNPVPVGTHISATNWGSGNSITVYYQADDGNILEETTNSLITTIL</sequence>
<protein>
    <submittedName>
        <fullName evidence="2">Uncharacterized protein</fullName>
    </submittedName>
</protein>
<dbReference type="VEuPathDB" id="FungiDB:TRIVIDRAFT_80901"/>
<name>G9MQM8_HYPVG</name>
<keyword evidence="3" id="KW-1185">Reference proteome</keyword>
<comment type="caution">
    <text evidence="2">The sequence shown here is derived from an EMBL/GenBank/DDBJ whole genome shotgun (WGS) entry which is preliminary data.</text>
</comment>
<dbReference type="OrthoDB" id="407298at2759"/>
<dbReference type="GeneID" id="25798211"/>
<dbReference type="STRING" id="413071.G9MQM8"/>
<dbReference type="RefSeq" id="XP_013958293.1">
    <property type="nucleotide sequence ID" value="XM_014102818.1"/>
</dbReference>
<organism evidence="2 3">
    <name type="scientific">Hypocrea virens (strain Gv29-8 / FGSC 10586)</name>
    <name type="common">Gliocladium virens</name>
    <name type="synonym">Trichoderma virens</name>
    <dbReference type="NCBI Taxonomy" id="413071"/>
    <lineage>
        <taxon>Eukaryota</taxon>
        <taxon>Fungi</taxon>
        <taxon>Dikarya</taxon>
        <taxon>Ascomycota</taxon>
        <taxon>Pezizomycotina</taxon>
        <taxon>Sordariomycetes</taxon>
        <taxon>Hypocreomycetidae</taxon>
        <taxon>Hypocreales</taxon>
        <taxon>Hypocreaceae</taxon>
        <taxon>Trichoderma</taxon>
    </lineage>
</organism>
<accession>G9MQM8</accession>
<evidence type="ECO:0000313" key="2">
    <source>
        <dbReference type="EMBL" id="EHK24095.1"/>
    </source>
</evidence>
<dbReference type="OMA" id="VFNIRLY"/>
<evidence type="ECO:0000313" key="3">
    <source>
        <dbReference type="Proteomes" id="UP000007115"/>
    </source>
</evidence>
<dbReference type="EMBL" id="ABDF02000005">
    <property type="protein sequence ID" value="EHK24095.1"/>
    <property type="molecule type" value="Genomic_DNA"/>
</dbReference>
<proteinExistence type="inferred from homology"/>
<gene>
    <name evidence="2" type="ORF">TRIVIDRAFT_80901</name>
</gene>
<dbReference type="Proteomes" id="UP000007115">
    <property type="component" value="Unassembled WGS sequence"/>
</dbReference>
<dbReference type="Gene3D" id="2.120.10.70">
    <property type="entry name" value="Fucose-specific lectin"/>
    <property type="match status" value="1"/>
</dbReference>
<dbReference type="HOGENOM" id="CLU_963319_0_0_1"/>
<comment type="similarity">
    <text evidence="1">Belongs to the fungal fucose-specific lectin family.</text>
</comment>
<dbReference type="SUPFAM" id="SSF89372">
    <property type="entry name" value="Fucose-specific lectin"/>
    <property type="match status" value="1"/>
</dbReference>
<dbReference type="AlphaFoldDB" id="G9MQM8"/>
<dbReference type="InParanoid" id="G9MQM8"/>
<reference evidence="2 3" key="1">
    <citation type="journal article" date="2011" name="Genome Biol.">
        <title>Comparative genome sequence analysis underscores mycoparasitism as the ancestral life style of Trichoderma.</title>
        <authorList>
            <person name="Kubicek C.P."/>
            <person name="Herrera-Estrella A."/>
            <person name="Seidl-Seiboth V."/>
            <person name="Martinez D.A."/>
            <person name="Druzhinina I.S."/>
            <person name="Thon M."/>
            <person name="Zeilinger S."/>
            <person name="Casas-Flores S."/>
            <person name="Horwitz B.A."/>
            <person name="Mukherjee P.K."/>
            <person name="Mukherjee M."/>
            <person name="Kredics L."/>
            <person name="Alcaraz L.D."/>
            <person name="Aerts A."/>
            <person name="Antal Z."/>
            <person name="Atanasova L."/>
            <person name="Cervantes-Badillo M.G."/>
            <person name="Challacombe J."/>
            <person name="Chertkov O."/>
            <person name="McCluskey K."/>
            <person name="Coulpier F."/>
            <person name="Deshpande N."/>
            <person name="von Doehren H."/>
            <person name="Ebbole D.J."/>
            <person name="Esquivel-Naranjo E.U."/>
            <person name="Fekete E."/>
            <person name="Flipphi M."/>
            <person name="Glaser F."/>
            <person name="Gomez-Rodriguez E.Y."/>
            <person name="Gruber S."/>
            <person name="Han C."/>
            <person name="Henrissat B."/>
            <person name="Hermosa R."/>
            <person name="Hernandez-Onate M."/>
            <person name="Karaffa L."/>
            <person name="Kosti I."/>
            <person name="Le Crom S."/>
            <person name="Lindquist E."/>
            <person name="Lucas S."/>
            <person name="Luebeck M."/>
            <person name="Luebeck P.S."/>
            <person name="Margeot A."/>
            <person name="Metz B."/>
            <person name="Misra M."/>
            <person name="Nevalainen H."/>
            <person name="Omann M."/>
            <person name="Packer N."/>
            <person name="Perrone G."/>
            <person name="Uresti-Rivera E.E."/>
            <person name="Salamov A."/>
            <person name="Schmoll M."/>
            <person name="Seiboth B."/>
            <person name="Shapiro H."/>
            <person name="Sukno S."/>
            <person name="Tamayo-Ramos J.A."/>
            <person name="Tisch D."/>
            <person name="Wiest A."/>
            <person name="Wilkinson H.H."/>
            <person name="Zhang M."/>
            <person name="Coutinho P.M."/>
            <person name="Kenerley C.M."/>
            <person name="Monte E."/>
            <person name="Baker S.E."/>
            <person name="Grigoriev I.V."/>
        </authorList>
    </citation>
    <scope>NUCLEOTIDE SEQUENCE [LARGE SCALE GENOMIC DNA]</scope>
    <source>
        <strain evidence="3">Gv29-8 / FGSC 10586</strain>
    </source>
</reference>
<evidence type="ECO:0000256" key="1">
    <source>
        <dbReference type="ARBA" id="ARBA00009042"/>
    </source>
</evidence>